<dbReference type="Pfam" id="PF01130">
    <property type="entry name" value="CD36"/>
    <property type="match status" value="1"/>
</dbReference>
<dbReference type="PRINTS" id="PR01609">
    <property type="entry name" value="CD36FAMILY"/>
</dbReference>
<dbReference type="PROSITE" id="PS51257">
    <property type="entry name" value="PROKAR_LIPOPROTEIN"/>
    <property type="match status" value="1"/>
</dbReference>
<dbReference type="WBParaSite" id="Pan_g1428.t1">
    <property type="protein sequence ID" value="Pan_g1428.t1"/>
    <property type="gene ID" value="Pan_g1428"/>
</dbReference>
<dbReference type="PANTHER" id="PTHR11923:SF55">
    <property type="entry name" value="SCAVENGER RECEPTOR (CD36 FAMILY) RELATED"/>
    <property type="match status" value="1"/>
</dbReference>
<dbReference type="GO" id="GO:0016020">
    <property type="term" value="C:membrane"/>
    <property type="evidence" value="ECO:0007669"/>
    <property type="project" value="UniProtKB-SubCell"/>
</dbReference>
<proteinExistence type="inferred from homology"/>
<name>A0A7E4UZ45_PANRE</name>
<accession>A0A7E4UZ45</accession>
<keyword evidence="5 7" id="KW-0472">Membrane</keyword>
<keyword evidence="3 7" id="KW-0812">Transmembrane</keyword>
<keyword evidence="6" id="KW-0325">Glycoprotein</keyword>
<feature type="transmembrane region" description="Helical" evidence="7">
    <location>
        <begin position="535"/>
        <end position="559"/>
    </location>
</feature>
<comment type="similarity">
    <text evidence="2">Belongs to the CD36 family.</text>
</comment>
<evidence type="ECO:0000256" key="6">
    <source>
        <dbReference type="ARBA" id="ARBA00023180"/>
    </source>
</evidence>
<reference evidence="8" key="1">
    <citation type="journal article" date="2013" name="Genetics">
        <title>The draft genome and transcriptome of Panagrellus redivivus are shaped by the harsh demands of a free-living lifestyle.</title>
        <authorList>
            <person name="Srinivasan J."/>
            <person name="Dillman A.R."/>
            <person name="Macchietto M.G."/>
            <person name="Heikkinen L."/>
            <person name="Lakso M."/>
            <person name="Fracchia K.M."/>
            <person name="Antoshechkin I."/>
            <person name="Mortazavi A."/>
            <person name="Wong G."/>
            <person name="Sternberg P.W."/>
        </authorList>
    </citation>
    <scope>NUCLEOTIDE SEQUENCE [LARGE SCALE GENOMIC DNA]</scope>
    <source>
        <strain evidence="8">MT8872</strain>
    </source>
</reference>
<evidence type="ECO:0000256" key="3">
    <source>
        <dbReference type="ARBA" id="ARBA00022692"/>
    </source>
</evidence>
<dbReference type="GO" id="GO:0005044">
    <property type="term" value="F:scavenger receptor activity"/>
    <property type="evidence" value="ECO:0007669"/>
    <property type="project" value="TreeGrafter"/>
</dbReference>
<organism evidence="8 9">
    <name type="scientific">Panagrellus redivivus</name>
    <name type="common">Microworm</name>
    <dbReference type="NCBI Taxonomy" id="6233"/>
    <lineage>
        <taxon>Eukaryota</taxon>
        <taxon>Metazoa</taxon>
        <taxon>Ecdysozoa</taxon>
        <taxon>Nematoda</taxon>
        <taxon>Chromadorea</taxon>
        <taxon>Rhabditida</taxon>
        <taxon>Tylenchina</taxon>
        <taxon>Panagrolaimomorpha</taxon>
        <taxon>Panagrolaimoidea</taxon>
        <taxon>Panagrolaimidae</taxon>
        <taxon>Panagrellus</taxon>
    </lineage>
</organism>
<dbReference type="Proteomes" id="UP000492821">
    <property type="component" value="Unassembled WGS sequence"/>
</dbReference>
<evidence type="ECO:0000256" key="5">
    <source>
        <dbReference type="ARBA" id="ARBA00023136"/>
    </source>
</evidence>
<evidence type="ECO:0000313" key="9">
    <source>
        <dbReference type="WBParaSite" id="Pan_g1428.t1"/>
    </source>
</evidence>
<evidence type="ECO:0000313" key="8">
    <source>
        <dbReference type="Proteomes" id="UP000492821"/>
    </source>
</evidence>
<sequence>MPNKSTKRSSCNPLYILGAFACLFGIAACFFWIPFPSIYRAVIESRLKLTIGSDGMPSFATFMWAKPPLRVLMKFYMWNLTNPEEVYFYGAKPTLVEIGPFSVWETEEKHEYEFNEDQTRVWYKNYKKYVFDEAESCSICKYDAPISMINSVGYGALAELADPRFNISKSFQQVFAFGAMLLGEMPFIVKPFGEIVFDGYDDAMLTTAHSEAVYEVSKMLNQTHFNKTTFIPIPVPDMKKMAFFYGYNNTNDEEYVIDTGKKNIKKLGKIYTWANRTELPEDWYSTDECRAIKGSDSGSFEPSGIEKTDRLDVFLSFFCRSLYLEYSRETDVKGVPVYEFTSPRSVFDTTLDENRGMRYVNSEQVNYAPNWPNCGTQMGLNNTCDEVDVDCGSSENLCHTCCNGSFVDGTYLLPPGMYPLVCYPGKLQSPPFTDIMSAPHFAYSPPQVLENIIGMEPRLPEHTPIVIKYEPTAGVPLEVTLQFQISTPMYRNHDFVSSTHLPNVLLPFMWVSATGTVGGALFDNVKLGFVTIPKIIFWVKIASTVITALLGALVVFIIWRRFNGSVKTSEEVLGNC</sequence>
<dbReference type="GO" id="GO:0005737">
    <property type="term" value="C:cytoplasm"/>
    <property type="evidence" value="ECO:0007669"/>
    <property type="project" value="TreeGrafter"/>
</dbReference>
<protein>
    <submittedName>
        <fullName evidence="9">Protein croquemort</fullName>
    </submittedName>
</protein>
<comment type="subcellular location">
    <subcellularLocation>
        <location evidence="1">Membrane</location>
    </subcellularLocation>
</comment>
<reference evidence="9" key="2">
    <citation type="submission" date="2020-10" db="UniProtKB">
        <authorList>
            <consortium name="WormBaseParasite"/>
        </authorList>
    </citation>
    <scope>IDENTIFICATION</scope>
</reference>
<feature type="transmembrane region" description="Helical" evidence="7">
    <location>
        <begin position="12"/>
        <end position="33"/>
    </location>
</feature>
<evidence type="ECO:0000256" key="1">
    <source>
        <dbReference type="ARBA" id="ARBA00004370"/>
    </source>
</evidence>
<dbReference type="InterPro" id="IPR002159">
    <property type="entry name" value="CD36_fam"/>
</dbReference>
<evidence type="ECO:0000256" key="2">
    <source>
        <dbReference type="ARBA" id="ARBA00010532"/>
    </source>
</evidence>
<keyword evidence="4 7" id="KW-1133">Transmembrane helix</keyword>
<keyword evidence="8" id="KW-1185">Reference proteome</keyword>
<dbReference type="PANTHER" id="PTHR11923">
    <property type="entry name" value="SCAVENGER RECEPTOR CLASS B TYPE-1 SR-B1"/>
    <property type="match status" value="1"/>
</dbReference>
<evidence type="ECO:0000256" key="4">
    <source>
        <dbReference type="ARBA" id="ARBA00022989"/>
    </source>
</evidence>
<dbReference type="AlphaFoldDB" id="A0A7E4UZ45"/>
<evidence type="ECO:0000256" key="7">
    <source>
        <dbReference type="SAM" id="Phobius"/>
    </source>
</evidence>